<dbReference type="SUPFAM" id="SSF52096">
    <property type="entry name" value="ClpP/crotonase"/>
    <property type="match status" value="1"/>
</dbReference>
<sequence length="530" mass="57671">MAIHSKRPGHGKTLAAMYFHRQQRGIMTSTLSLPHAIKALAFGLCGLHASLALAAAPQNPWAAMARADADFINDWIERQSISAVYPANGDFNAKLATARRTFDAESMRVDSYAGYRHALGHFVGSLQDLHLVLRHTLTPSTYQWPGFMAAYRGGRYLVATQGSELAGQEIKQCDGQPMDALVGRVATYEQLIAGVESTKVRAAPLVFRDAGSPFVPRPRSCRIGGRDVALDWQTVAASRFAADMRSAIAFTDRVTGVTPFGADGSWVRMGIFHMQTQAEGKAFKQLMADAPALRDKSVIVLDVRGNGGGSYEWFMGFLRALYGKEYADYHARSRLEISHVYRTTPEIMAFFAADKAAETGELIPPVDGKVFDKGYVKYRQAVEAGKTVFVTPPNARGIPKPAREPVNPVKARVLLLTDYNCASACMVFVDELKRFPGVEQVGVETSVDSRTGTGFGAPLPSKNGVIEVPVVTRDGRERGDNIPHRPSRVFSGNIFDTAAVKAWISEEILGGKAEARHDRTGLHPSSAAGK</sequence>
<keyword evidence="3" id="KW-1185">Reference proteome</keyword>
<evidence type="ECO:0000259" key="1">
    <source>
        <dbReference type="Pfam" id="PF03572"/>
    </source>
</evidence>
<dbReference type="Pfam" id="PF03572">
    <property type="entry name" value="Peptidase_S41"/>
    <property type="match status" value="1"/>
</dbReference>
<evidence type="ECO:0000313" key="3">
    <source>
        <dbReference type="Proteomes" id="UP000321413"/>
    </source>
</evidence>
<dbReference type="Gene3D" id="3.90.226.10">
    <property type="entry name" value="2-enoyl-CoA Hydratase, Chain A, domain 1"/>
    <property type="match status" value="1"/>
</dbReference>
<feature type="domain" description="Tail specific protease" evidence="1">
    <location>
        <begin position="273"/>
        <end position="445"/>
    </location>
</feature>
<proteinExistence type="predicted"/>
<reference evidence="2 3" key="1">
    <citation type="submission" date="2019-08" db="EMBL/GenBank/DDBJ databases">
        <title>Massilia golmudensis sp. nov., isolated from sand in the Qinghai-Tibetan Plateau.</title>
        <authorList>
            <person name="Zhang B."/>
        </authorList>
    </citation>
    <scope>NUCLEOTIDE SEQUENCE [LARGE SCALE GENOMIC DNA]</scope>
    <source>
        <strain evidence="2 3">GEM5</strain>
    </source>
</reference>
<dbReference type="GO" id="GO:0006508">
    <property type="term" value="P:proteolysis"/>
    <property type="evidence" value="ECO:0007669"/>
    <property type="project" value="InterPro"/>
</dbReference>
<dbReference type="AlphaFoldDB" id="A0A5C7FUV2"/>
<name>A0A5C7FUV2_9BURK</name>
<gene>
    <name evidence="2" type="ORF">FVD38_14870</name>
</gene>
<accession>A0A5C7FUV2</accession>
<dbReference type="Proteomes" id="UP000321413">
    <property type="component" value="Unassembled WGS sequence"/>
</dbReference>
<protein>
    <recommendedName>
        <fullName evidence="1">Tail specific protease domain-containing protein</fullName>
    </recommendedName>
</protein>
<dbReference type="InterPro" id="IPR005151">
    <property type="entry name" value="Tail-specific_protease"/>
</dbReference>
<dbReference type="EMBL" id="VPFD01000015">
    <property type="protein sequence ID" value="TXF99074.1"/>
    <property type="molecule type" value="Genomic_DNA"/>
</dbReference>
<dbReference type="InterPro" id="IPR029045">
    <property type="entry name" value="ClpP/crotonase-like_dom_sf"/>
</dbReference>
<comment type="caution">
    <text evidence="2">The sequence shown here is derived from an EMBL/GenBank/DDBJ whole genome shotgun (WGS) entry which is preliminary data.</text>
</comment>
<organism evidence="2 3">
    <name type="scientific">Massilia arenae</name>
    <dbReference type="NCBI Taxonomy" id="2603288"/>
    <lineage>
        <taxon>Bacteria</taxon>
        <taxon>Pseudomonadati</taxon>
        <taxon>Pseudomonadota</taxon>
        <taxon>Betaproteobacteria</taxon>
        <taxon>Burkholderiales</taxon>
        <taxon>Oxalobacteraceae</taxon>
        <taxon>Telluria group</taxon>
        <taxon>Massilia</taxon>
    </lineage>
</organism>
<dbReference type="GO" id="GO:0008236">
    <property type="term" value="F:serine-type peptidase activity"/>
    <property type="evidence" value="ECO:0007669"/>
    <property type="project" value="InterPro"/>
</dbReference>
<evidence type="ECO:0000313" key="2">
    <source>
        <dbReference type="EMBL" id="TXF99074.1"/>
    </source>
</evidence>